<evidence type="ECO:0000256" key="2">
    <source>
        <dbReference type="ARBA" id="ARBA00023015"/>
    </source>
</evidence>
<evidence type="ECO:0000256" key="5">
    <source>
        <dbReference type="PROSITE-ProRule" id="PRU00169"/>
    </source>
</evidence>
<dbReference type="RefSeq" id="WP_196991795.1">
    <property type="nucleotide sequence ID" value="NZ_JADWYR010000002.1"/>
</dbReference>
<dbReference type="PROSITE" id="PS50110">
    <property type="entry name" value="RESPONSE_REGULATORY"/>
    <property type="match status" value="1"/>
</dbReference>
<dbReference type="GO" id="GO:0003677">
    <property type="term" value="F:DNA binding"/>
    <property type="evidence" value="ECO:0007669"/>
    <property type="project" value="UniProtKB-KW"/>
</dbReference>
<dbReference type="CDD" id="cd17535">
    <property type="entry name" value="REC_NarL-like"/>
    <property type="match status" value="1"/>
</dbReference>
<feature type="modified residue" description="4-aspartylphosphate" evidence="5">
    <location>
        <position position="54"/>
    </location>
</feature>
<dbReference type="InterPro" id="IPR016032">
    <property type="entry name" value="Sig_transdc_resp-reg_C-effctor"/>
</dbReference>
<sequence length="215" mass="24477">MKKIILADDHSFIRMGLMQLLKDEYPTVEITEVNDGDKLVAEVTKKDFDLVISDLEMPGKSGLEALQFIKQVKPKIPVLILSIYTDDIYALRVLKAGASGYLNKNAAPYELIHAIERIKLGRKYITADIAEKLLLLPDDNKQPHELLSNREFEIFKLLAKGKTITYIAETLFLGVTTVSTYRNRIMSKLNLHTNSELTRYAIQHHIISDIDFLSM</sequence>
<dbReference type="PANTHER" id="PTHR43214">
    <property type="entry name" value="TWO-COMPONENT RESPONSE REGULATOR"/>
    <property type="match status" value="1"/>
</dbReference>
<reference evidence="8" key="1">
    <citation type="submission" date="2020-11" db="EMBL/GenBank/DDBJ databases">
        <title>Bacterial whole genome sequence for Panacibacter sp. DH6.</title>
        <authorList>
            <person name="Le V."/>
            <person name="Ko S."/>
            <person name="Ahn C.-Y."/>
            <person name="Oh H.-M."/>
        </authorList>
    </citation>
    <scope>NUCLEOTIDE SEQUENCE</scope>
    <source>
        <strain evidence="8">DH6</strain>
    </source>
</reference>
<evidence type="ECO:0000313" key="9">
    <source>
        <dbReference type="Proteomes" id="UP000628448"/>
    </source>
</evidence>
<dbReference type="InterPro" id="IPR000792">
    <property type="entry name" value="Tscrpt_reg_LuxR_C"/>
</dbReference>
<evidence type="ECO:0000256" key="1">
    <source>
        <dbReference type="ARBA" id="ARBA00022553"/>
    </source>
</evidence>
<dbReference type="SMART" id="SM00421">
    <property type="entry name" value="HTH_LUXR"/>
    <property type="match status" value="1"/>
</dbReference>
<gene>
    <name evidence="8" type="ORF">I5907_15900</name>
</gene>
<dbReference type="InterPro" id="IPR039420">
    <property type="entry name" value="WalR-like"/>
</dbReference>
<keyword evidence="4" id="KW-0804">Transcription</keyword>
<proteinExistence type="predicted"/>
<dbReference type="InterPro" id="IPR011006">
    <property type="entry name" value="CheY-like_superfamily"/>
</dbReference>
<keyword evidence="2" id="KW-0805">Transcription regulation</keyword>
<dbReference type="GO" id="GO:0006355">
    <property type="term" value="P:regulation of DNA-templated transcription"/>
    <property type="evidence" value="ECO:0007669"/>
    <property type="project" value="InterPro"/>
</dbReference>
<comment type="caution">
    <text evidence="8">The sequence shown here is derived from an EMBL/GenBank/DDBJ whole genome shotgun (WGS) entry which is preliminary data.</text>
</comment>
<dbReference type="SMART" id="SM00448">
    <property type="entry name" value="REC"/>
    <property type="match status" value="1"/>
</dbReference>
<keyword evidence="9" id="KW-1185">Reference proteome</keyword>
<accession>A0A931GWJ2</accession>
<dbReference type="Pfam" id="PF00072">
    <property type="entry name" value="Response_reg"/>
    <property type="match status" value="1"/>
</dbReference>
<dbReference type="AlphaFoldDB" id="A0A931GWJ2"/>
<dbReference type="SUPFAM" id="SSF52172">
    <property type="entry name" value="CheY-like"/>
    <property type="match status" value="1"/>
</dbReference>
<dbReference type="PRINTS" id="PR00038">
    <property type="entry name" value="HTHLUXR"/>
</dbReference>
<dbReference type="SUPFAM" id="SSF46894">
    <property type="entry name" value="C-terminal effector domain of the bipartite response regulators"/>
    <property type="match status" value="1"/>
</dbReference>
<feature type="domain" description="Response regulatory" evidence="7">
    <location>
        <begin position="3"/>
        <end position="119"/>
    </location>
</feature>
<dbReference type="CDD" id="cd06170">
    <property type="entry name" value="LuxR_C_like"/>
    <property type="match status" value="1"/>
</dbReference>
<dbReference type="PANTHER" id="PTHR43214:SF41">
    <property type="entry name" value="NITRATE_NITRITE RESPONSE REGULATOR PROTEIN NARP"/>
    <property type="match status" value="1"/>
</dbReference>
<evidence type="ECO:0000313" key="8">
    <source>
        <dbReference type="EMBL" id="MBG9377725.1"/>
    </source>
</evidence>
<keyword evidence="1 5" id="KW-0597">Phosphoprotein</keyword>
<evidence type="ECO:0000259" key="6">
    <source>
        <dbReference type="PROSITE" id="PS50043"/>
    </source>
</evidence>
<dbReference type="InterPro" id="IPR001789">
    <property type="entry name" value="Sig_transdc_resp-reg_receiver"/>
</dbReference>
<evidence type="ECO:0000256" key="3">
    <source>
        <dbReference type="ARBA" id="ARBA00023125"/>
    </source>
</evidence>
<dbReference type="GO" id="GO:0000160">
    <property type="term" value="P:phosphorelay signal transduction system"/>
    <property type="evidence" value="ECO:0007669"/>
    <property type="project" value="InterPro"/>
</dbReference>
<protein>
    <submittedName>
        <fullName evidence="8">Response regulator transcription factor</fullName>
    </submittedName>
</protein>
<organism evidence="8 9">
    <name type="scientific">Panacibacter microcysteis</name>
    <dbReference type="NCBI Taxonomy" id="2793269"/>
    <lineage>
        <taxon>Bacteria</taxon>
        <taxon>Pseudomonadati</taxon>
        <taxon>Bacteroidota</taxon>
        <taxon>Chitinophagia</taxon>
        <taxon>Chitinophagales</taxon>
        <taxon>Chitinophagaceae</taxon>
        <taxon>Panacibacter</taxon>
    </lineage>
</organism>
<evidence type="ECO:0000259" key="7">
    <source>
        <dbReference type="PROSITE" id="PS50110"/>
    </source>
</evidence>
<evidence type="ECO:0000256" key="4">
    <source>
        <dbReference type="ARBA" id="ARBA00023163"/>
    </source>
</evidence>
<dbReference type="Gene3D" id="3.40.50.2300">
    <property type="match status" value="1"/>
</dbReference>
<name>A0A931GWJ2_9BACT</name>
<dbReference type="EMBL" id="JADWYR010000002">
    <property type="protein sequence ID" value="MBG9377725.1"/>
    <property type="molecule type" value="Genomic_DNA"/>
</dbReference>
<feature type="domain" description="HTH luxR-type" evidence="6">
    <location>
        <begin position="140"/>
        <end position="205"/>
    </location>
</feature>
<dbReference type="Pfam" id="PF00196">
    <property type="entry name" value="GerE"/>
    <property type="match status" value="1"/>
</dbReference>
<keyword evidence="3" id="KW-0238">DNA-binding</keyword>
<dbReference type="PROSITE" id="PS50043">
    <property type="entry name" value="HTH_LUXR_2"/>
    <property type="match status" value="1"/>
</dbReference>
<dbReference type="Proteomes" id="UP000628448">
    <property type="component" value="Unassembled WGS sequence"/>
</dbReference>
<dbReference type="InterPro" id="IPR058245">
    <property type="entry name" value="NreC/VraR/RcsB-like_REC"/>
</dbReference>